<evidence type="ECO:0000313" key="2">
    <source>
        <dbReference type="Proteomes" id="UP000242699"/>
    </source>
</evidence>
<sequence length="235" mass="26999">MSAPVIDAEAMAEFLDKAESMVSNADCEHWNRVLTLRSQSVLMALRDPEQSLRVVPATARINSEQKETWREVEAPIREAVEKRPEEVIDILSRFGASPWLWEWGTFWLANAFPEDYVWWSRWMYRPDTKTGSIALVVTDPGCLTVEPPLLYSQILQAGHFAEQVLEGWRRPSFIEPPFRHTVALAMVYAVYLFTLSSWRLTDEFTQVLPPFPKVVANLLGISRWEGYTVAKSKSH</sequence>
<protein>
    <submittedName>
        <fullName evidence="1">Uncharacterized protein</fullName>
    </submittedName>
</protein>
<comment type="caution">
    <text evidence="1">The sequence shown here is derived from an EMBL/GenBank/DDBJ whole genome shotgun (WGS) entry which is preliminary data.</text>
</comment>
<organism evidence="1 2">
    <name type="scientific">Sulfobacillus benefaciens</name>
    <dbReference type="NCBI Taxonomy" id="453960"/>
    <lineage>
        <taxon>Bacteria</taxon>
        <taxon>Bacillati</taxon>
        <taxon>Bacillota</taxon>
        <taxon>Clostridia</taxon>
        <taxon>Eubacteriales</taxon>
        <taxon>Clostridiales Family XVII. Incertae Sedis</taxon>
        <taxon>Sulfobacillus</taxon>
    </lineage>
</organism>
<dbReference type="Proteomes" id="UP000242699">
    <property type="component" value="Unassembled WGS sequence"/>
</dbReference>
<dbReference type="AlphaFoldDB" id="A0A2T2XBD9"/>
<name>A0A2T2XBD9_9FIRM</name>
<proteinExistence type="predicted"/>
<reference evidence="1 2" key="1">
    <citation type="journal article" date="2014" name="BMC Genomics">
        <title>Comparison of environmental and isolate Sulfobacillus genomes reveals diverse carbon, sulfur, nitrogen, and hydrogen metabolisms.</title>
        <authorList>
            <person name="Justice N.B."/>
            <person name="Norman A."/>
            <person name="Brown C.T."/>
            <person name="Singh A."/>
            <person name="Thomas B.C."/>
            <person name="Banfield J.F."/>
        </authorList>
    </citation>
    <scope>NUCLEOTIDE SEQUENCE [LARGE SCALE GENOMIC DNA]</scope>
    <source>
        <strain evidence="1">AMDSBA1</strain>
    </source>
</reference>
<gene>
    <name evidence="1" type="ORF">C7B43_00925</name>
</gene>
<dbReference type="EMBL" id="PXYT01000001">
    <property type="protein sequence ID" value="PSR31815.1"/>
    <property type="molecule type" value="Genomic_DNA"/>
</dbReference>
<evidence type="ECO:0000313" key="1">
    <source>
        <dbReference type="EMBL" id="PSR31815.1"/>
    </source>
</evidence>
<accession>A0A2T2XBD9</accession>